<dbReference type="InterPro" id="IPR014757">
    <property type="entry name" value="Tscrpt_reg_IclR_C"/>
</dbReference>
<dbReference type="PANTHER" id="PTHR30136:SF24">
    <property type="entry name" value="HTH-TYPE TRANSCRIPTIONAL REPRESSOR ALLR"/>
    <property type="match status" value="1"/>
</dbReference>
<dbReference type="SMART" id="SM00346">
    <property type="entry name" value="HTH_ICLR"/>
    <property type="match status" value="1"/>
</dbReference>
<name>A0ABV7Z2S4_9DEIO</name>
<dbReference type="InterPro" id="IPR005471">
    <property type="entry name" value="Tscrpt_reg_IclR_N"/>
</dbReference>
<keyword evidence="1" id="KW-0805">Transcription regulation</keyword>
<dbReference type="SUPFAM" id="SSF46785">
    <property type="entry name" value="Winged helix' DNA-binding domain"/>
    <property type="match status" value="1"/>
</dbReference>
<dbReference type="PROSITE" id="PS51078">
    <property type="entry name" value="ICLR_ED"/>
    <property type="match status" value="1"/>
</dbReference>
<dbReference type="PANTHER" id="PTHR30136">
    <property type="entry name" value="HELIX-TURN-HELIX TRANSCRIPTIONAL REGULATOR, ICLR FAMILY"/>
    <property type="match status" value="1"/>
</dbReference>
<evidence type="ECO:0000256" key="2">
    <source>
        <dbReference type="ARBA" id="ARBA00023125"/>
    </source>
</evidence>
<evidence type="ECO:0000259" key="4">
    <source>
        <dbReference type="PROSITE" id="PS51077"/>
    </source>
</evidence>
<dbReference type="Gene3D" id="3.30.450.40">
    <property type="match status" value="1"/>
</dbReference>
<protein>
    <submittedName>
        <fullName evidence="6">IclR family transcriptional regulator</fullName>
    </submittedName>
</protein>
<dbReference type="RefSeq" id="WP_322473153.1">
    <property type="nucleotide sequence ID" value="NZ_JBHRZG010000001.1"/>
</dbReference>
<gene>
    <name evidence="6" type="ORF">ACFOSB_00680</name>
</gene>
<evidence type="ECO:0000259" key="5">
    <source>
        <dbReference type="PROSITE" id="PS51078"/>
    </source>
</evidence>
<feature type="domain" description="HTH iclR-type" evidence="4">
    <location>
        <begin position="12"/>
        <end position="72"/>
    </location>
</feature>
<comment type="caution">
    <text evidence="6">The sequence shown here is derived from an EMBL/GenBank/DDBJ whole genome shotgun (WGS) entry which is preliminary data.</text>
</comment>
<dbReference type="InterPro" id="IPR029016">
    <property type="entry name" value="GAF-like_dom_sf"/>
</dbReference>
<dbReference type="PROSITE" id="PS51077">
    <property type="entry name" value="HTH_ICLR"/>
    <property type="match status" value="1"/>
</dbReference>
<accession>A0ABV7Z2S4</accession>
<evidence type="ECO:0000313" key="6">
    <source>
        <dbReference type="EMBL" id="MFC3831374.1"/>
    </source>
</evidence>
<dbReference type="InterPro" id="IPR050707">
    <property type="entry name" value="HTH_MetabolicPath_Reg"/>
</dbReference>
<dbReference type="Pfam" id="PF09339">
    <property type="entry name" value="HTH_IclR"/>
    <property type="match status" value="1"/>
</dbReference>
<keyword evidence="3" id="KW-0804">Transcription</keyword>
<sequence length="263" mass="27381">MNATTGEGGTGVRTLERGLAVLAALAERRAATLTVLARDVNLSASTVSRLLDTLVQQGFAEVGDGGAYRVGPRAAQVGHAYDAHDALLAAAHPVMRAVVDDLNESANLAALRGEGAVYVAQVEGRQLVRMFTQLGAAAPLHASGVGKALLAWRDDADVAARLGPGPYPAFTPHSLTTLDAYRTELARVRAQGHALDDQERELGVRCVAAPVRDGAGRVVAALSVSAPTSRLTEAEVPRFAARITQAAQDISRALGWTPPAQSV</sequence>
<dbReference type="SUPFAM" id="SSF55781">
    <property type="entry name" value="GAF domain-like"/>
    <property type="match status" value="1"/>
</dbReference>
<dbReference type="Gene3D" id="1.10.10.10">
    <property type="entry name" value="Winged helix-like DNA-binding domain superfamily/Winged helix DNA-binding domain"/>
    <property type="match status" value="1"/>
</dbReference>
<dbReference type="InterPro" id="IPR036388">
    <property type="entry name" value="WH-like_DNA-bd_sf"/>
</dbReference>
<dbReference type="InterPro" id="IPR036390">
    <property type="entry name" value="WH_DNA-bd_sf"/>
</dbReference>
<evidence type="ECO:0000256" key="3">
    <source>
        <dbReference type="ARBA" id="ARBA00023163"/>
    </source>
</evidence>
<organism evidence="6 7">
    <name type="scientific">Deinococcus rufus</name>
    <dbReference type="NCBI Taxonomy" id="2136097"/>
    <lineage>
        <taxon>Bacteria</taxon>
        <taxon>Thermotogati</taxon>
        <taxon>Deinococcota</taxon>
        <taxon>Deinococci</taxon>
        <taxon>Deinococcales</taxon>
        <taxon>Deinococcaceae</taxon>
        <taxon>Deinococcus</taxon>
    </lineage>
</organism>
<dbReference type="Pfam" id="PF01614">
    <property type="entry name" value="IclR_C"/>
    <property type="match status" value="1"/>
</dbReference>
<keyword evidence="2" id="KW-0238">DNA-binding</keyword>
<keyword evidence="7" id="KW-1185">Reference proteome</keyword>
<evidence type="ECO:0000256" key="1">
    <source>
        <dbReference type="ARBA" id="ARBA00023015"/>
    </source>
</evidence>
<feature type="domain" description="IclR-ED" evidence="5">
    <location>
        <begin position="73"/>
        <end position="256"/>
    </location>
</feature>
<reference evidence="7" key="1">
    <citation type="journal article" date="2019" name="Int. J. Syst. Evol. Microbiol.">
        <title>The Global Catalogue of Microorganisms (GCM) 10K type strain sequencing project: providing services to taxonomists for standard genome sequencing and annotation.</title>
        <authorList>
            <consortium name="The Broad Institute Genomics Platform"/>
            <consortium name="The Broad Institute Genome Sequencing Center for Infectious Disease"/>
            <person name="Wu L."/>
            <person name="Ma J."/>
        </authorList>
    </citation>
    <scope>NUCLEOTIDE SEQUENCE [LARGE SCALE GENOMIC DNA]</scope>
    <source>
        <strain evidence="7">CCTCC AB 2017081</strain>
    </source>
</reference>
<proteinExistence type="predicted"/>
<evidence type="ECO:0000313" key="7">
    <source>
        <dbReference type="Proteomes" id="UP001595803"/>
    </source>
</evidence>
<dbReference type="EMBL" id="JBHRZG010000001">
    <property type="protein sequence ID" value="MFC3831374.1"/>
    <property type="molecule type" value="Genomic_DNA"/>
</dbReference>
<dbReference type="Proteomes" id="UP001595803">
    <property type="component" value="Unassembled WGS sequence"/>
</dbReference>